<keyword evidence="8" id="KW-1185">Reference proteome</keyword>
<proteinExistence type="predicted"/>
<evidence type="ECO:0000259" key="6">
    <source>
        <dbReference type="Pfam" id="PF01699"/>
    </source>
</evidence>
<sequence length="390" mass="40084">MPTTSVLKTVLTPTAIAKLVLAWGSVVALVLGGKALEGDLSTPVLFTVLGLIVAVILAAASGVVTEAEHLAEKLGDPYGTLVLTLSIVLIEVILISAVMLGPGEHATIARDSVMAVSMIILNLVVGVSLLVGGLKHSNLRPNKTGVSAYLSLLVVLVTVAFALPALIGTAGSYTSAQAIPIVALTVVLYAFFLARQMGAQRADFQEVATGDAEVTVVRGGGGSATAAEPTSRLADALAHHRPELIGRSLLLVAMVVPIVLLSHDMASLLDDGLDRLGAPVALSGILIAMIVFLPETITAIRAALAGEIQRVSNLCHGALVSTVGLTIPAVLTIGLLTGQTVTLGEGPTNLVLLAVSLLLTMTTFTGRRVTAMHGAAHLFVFVLYGLTVFQ</sequence>
<dbReference type="InterPro" id="IPR004837">
    <property type="entry name" value="NaCa_Exmemb"/>
</dbReference>
<evidence type="ECO:0000256" key="4">
    <source>
        <dbReference type="ARBA" id="ARBA00023136"/>
    </source>
</evidence>
<feature type="transmembrane region" description="Helical" evidence="5">
    <location>
        <begin position="77"/>
        <end position="100"/>
    </location>
</feature>
<dbReference type="PANTHER" id="PTHR37958:SF1">
    <property type="entry name" value="SODIUM-POTASSIUM_PROTON ANTIPORTER CHAA"/>
    <property type="match status" value="1"/>
</dbReference>
<feature type="transmembrane region" description="Helical" evidence="5">
    <location>
        <begin position="249"/>
        <end position="269"/>
    </location>
</feature>
<feature type="transmembrane region" description="Helical" evidence="5">
    <location>
        <begin position="281"/>
        <end position="304"/>
    </location>
</feature>
<dbReference type="Proteomes" id="UP001597181">
    <property type="component" value="Unassembled WGS sequence"/>
</dbReference>
<name>A0ABW3TLP3_9MICO</name>
<protein>
    <submittedName>
        <fullName evidence="7">Calcium:proton antiporter</fullName>
    </submittedName>
</protein>
<dbReference type="Pfam" id="PF01699">
    <property type="entry name" value="Na_Ca_ex"/>
    <property type="match status" value="2"/>
</dbReference>
<feature type="domain" description="Sodium/calcium exchanger membrane region" evidence="6">
    <location>
        <begin position="46"/>
        <end position="196"/>
    </location>
</feature>
<comment type="subcellular location">
    <subcellularLocation>
        <location evidence="1">Membrane</location>
        <topology evidence="1">Multi-pass membrane protein</topology>
    </subcellularLocation>
</comment>
<dbReference type="RefSeq" id="WP_343958828.1">
    <property type="nucleotide sequence ID" value="NZ_BAAAKZ010000003.1"/>
</dbReference>
<feature type="transmembrane region" description="Helical" evidence="5">
    <location>
        <begin position="146"/>
        <end position="167"/>
    </location>
</feature>
<feature type="transmembrane region" description="Helical" evidence="5">
    <location>
        <begin position="371"/>
        <end position="389"/>
    </location>
</feature>
<organism evidence="7 8">
    <name type="scientific">Leucobacter albus</name>
    <dbReference type="NCBI Taxonomy" id="272210"/>
    <lineage>
        <taxon>Bacteria</taxon>
        <taxon>Bacillati</taxon>
        <taxon>Actinomycetota</taxon>
        <taxon>Actinomycetes</taxon>
        <taxon>Micrococcales</taxon>
        <taxon>Microbacteriaceae</taxon>
        <taxon>Leucobacter</taxon>
    </lineage>
</organism>
<keyword evidence="2 5" id="KW-0812">Transmembrane</keyword>
<comment type="caution">
    <text evidence="7">The sequence shown here is derived from an EMBL/GenBank/DDBJ whole genome shotgun (WGS) entry which is preliminary data.</text>
</comment>
<keyword evidence="3 5" id="KW-1133">Transmembrane helix</keyword>
<feature type="transmembrane region" description="Helical" evidence="5">
    <location>
        <begin position="173"/>
        <end position="194"/>
    </location>
</feature>
<feature type="transmembrane region" description="Helical" evidence="5">
    <location>
        <begin position="316"/>
        <end position="336"/>
    </location>
</feature>
<feature type="transmembrane region" description="Helical" evidence="5">
    <location>
        <begin position="44"/>
        <end position="65"/>
    </location>
</feature>
<dbReference type="InterPro" id="IPR052946">
    <property type="entry name" value="Alkaline_pH_Ca-Antiporter"/>
</dbReference>
<keyword evidence="4 5" id="KW-0472">Membrane</keyword>
<evidence type="ECO:0000256" key="1">
    <source>
        <dbReference type="ARBA" id="ARBA00004141"/>
    </source>
</evidence>
<reference evidence="8" key="1">
    <citation type="journal article" date="2019" name="Int. J. Syst. Evol. Microbiol.">
        <title>The Global Catalogue of Microorganisms (GCM) 10K type strain sequencing project: providing services to taxonomists for standard genome sequencing and annotation.</title>
        <authorList>
            <consortium name="The Broad Institute Genomics Platform"/>
            <consortium name="The Broad Institute Genome Sequencing Center for Infectious Disease"/>
            <person name="Wu L."/>
            <person name="Ma J."/>
        </authorList>
    </citation>
    <scope>NUCLEOTIDE SEQUENCE [LARGE SCALE GENOMIC DNA]</scope>
    <source>
        <strain evidence="8">CCUG 50213</strain>
    </source>
</reference>
<dbReference type="PANTHER" id="PTHR37958">
    <property type="entry name" value="SODIUM-POTASSIUM/PROTON ANTIPORTER CHAA"/>
    <property type="match status" value="1"/>
</dbReference>
<evidence type="ECO:0000313" key="8">
    <source>
        <dbReference type="Proteomes" id="UP001597181"/>
    </source>
</evidence>
<gene>
    <name evidence="7" type="ORF">ACFQ3U_01345</name>
</gene>
<accession>A0ABW3TLP3</accession>
<evidence type="ECO:0000313" key="7">
    <source>
        <dbReference type="EMBL" id="MFD1200539.1"/>
    </source>
</evidence>
<evidence type="ECO:0000256" key="2">
    <source>
        <dbReference type="ARBA" id="ARBA00022692"/>
    </source>
</evidence>
<feature type="transmembrane region" description="Helical" evidence="5">
    <location>
        <begin position="112"/>
        <end position="134"/>
    </location>
</feature>
<evidence type="ECO:0000256" key="5">
    <source>
        <dbReference type="SAM" id="Phobius"/>
    </source>
</evidence>
<dbReference type="EMBL" id="JBHTLY010000001">
    <property type="protein sequence ID" value="MFD1200539.1"/>
    <property type="molecule type" value="Genomic_DNA"/>
</dbReference>
<feature type="domain" description="Sodium/calcium exchanger membrane region" evidence="6">
    <location>
        <begin position="249"/>
        <end position="388"/>
    </location>
</feature>
<evidence type="ECO:0000256" key="3">
    <source>
        <dbReference type="ARBA" id="ARBA00022989"/>
    </source>
</evidence>
<feature type="transmembrane region" description="Helical" evidence="5">
    <location>
        <begin position="12"/>
        <end position="32"/>
    </location>
</feature>